<dbReference type="PANTHER" id="PTHR10037">
    <property type="entry name" value="VOLTAGE-GATED CATION CHANNEL CALCIUM AND SODIUM"/>
    <property type="match status" value="1"/>
</dbReference>
<dbReference type="Gene3D" id="1.10.287.70">
    <property type="match status" value="1"/>
</dbReference>
<dbReference type="EMBL" id="JACCKA010000067">
    <property type="protein sequence ID" value="NZA26941.1"/>
    <property type="molecule type" value="Genomic_DNA"/>
</dbReference>
<feature type="domain" description="Ion transport" evidence="7">
    <location>
        <begin position="25"/>
        <end position="236"/>
    </location>
</feature>
<keyword evidence="3 6" id="KW-1133">Transmembrane helix</keyword>
<evidence type="ECO:0000256" key="5">
    <source>
        <dbReference type="SAM" id="Coils"/>
    </source>
</evidence>
<feature type="transmembrane region" description="Helical" evidence="6">
    <location>
        <begin position="15"/>
        <end position="38"/>
    </location>
</feature>
<feature type="transmembrane region" description="Helical" evidence="6">
    <location>
        <begin position="88"/>
        <end position="111"/>
    </location>
</feature>
<dbReference type="GO" id="GO:0005248">
    <property type="term" value="F:voltage-gated sodium channel activity"/>
    <property type="evidence" value="ECO:0007669"/>
    <property type="project" value="TreeGrafter"/>
</dbReference>
<comment type="caution">
    <text evidence="8">The sequence shown here is derived from an EMBL/GenBank/DDBJ whole genome shotgun (WGS) entry which is preliminary data.</text>
</comment>
<dbReference type="Pfam" id="PF00520">
    <property type="entry name" value="Ion_trans"/>
    <property type="match status" value="1"/>
</dbReference>
<feature type="coiled-coil region" evidence="5">
    <location>
        <begin position="261"/>
        <end position="288"/>
    </location>
</feature>
<reference evidence="8 9" key="1">
    <citation type="submission" date="2020-07" db="EMBL/GenBank/DDBJ databases">
        <title>Luteimonas sp. SJ-92.</title>
        <authorList>
            <person name="Huang X.-X."/>
            <person name="Xu L."/>
            <person name="Sun J.-Q."/>
        </authorList>
    </citation>
    <scope>NUCLEOTIDE SEQUENCE [LARGE SCALE GENOMIC DNA]</scope>
    <source>
        <strain evidence="8 9">SJ-92</strain>
    </source>
</reference>
<protein>
    <submittedName>
        <fullName evidence="8">Ion transporter</fullName>
    </submittedName>
</protein>
<feature type="transmembrane region" description="Helical" evidence="6">
    <location>
        <begin position="169"/>
        <end position="191"/>
    </location>
</feature>
<organism evidence="8 9">
    <name type="scientific">Luteimonas salinisoli</name>
    <dbReference type="NCBI Taxonomy" id="2752307"/>
    <lineage>
        <taxon>Bacteria</taxon>
        <taxon>Pseudomonadati</taxon>
        <taxon>Pseudomonadota</taxon>
        <taxon>Gammaproteobacteria</taxon>
        <taxon>Lysobacterales</taxon>
        <taxon>Lysobacteraceae</taxon>
        <taxon>Luteimonas</taxon>
    </lineage>
</organism>
<gene>
    <name evidence="8" type="ORF">H0E84_11150</name>
</gene>
<keyword evidence="5" id="KW-0175">Coiled coil</keyword>
<accession>A0A853JCH6</accession>
<dbReference type="InterPro" id="IPR043203">
    <property type="entry name" value="VGCC_Ca_Na"/>
</dbReference>
<evidence type="ECO:0000259" key="7">
    <source>
        <dbReference type="Pfam" id="PF00520"/>
    </source>
</evidence>
<feature type="transmembrane region" description="Helical" evidence="6">
    <location>
        <begin position="132"/>
        <end position="157"/>
    </location>
</feature>
<dbReference type="AlphaFoldDB" id="A0A853JCH6"/>
<dbReference type="InterPro" id="IPR027359">
    <property type="entry name" value="Volt_channel_dom_sf"/>
</dbReference>
<dbReference type="Proteomes" id="UP000578091">
    <property type="component" value="Unassembled WGS sequence"/>
</dbReference>
<dbReference type="InterPro" id="IPR005821">
    <property type="entry name" value="Ion_trans_dom"/>
</dbReference>
<name>A0A853JCH6_9GAMM</name>
<feature type="transmembrane region" description="Helical" evidence="6">
    <location>
        <begin position="203"/>
        <end position="228"/>
    </location>
</feature>
<evidence type="ECO:0000313" key="9">
    <source>
        <dbReference type="Proteomes" id="UP000578091"/>
    </source>
</evidence>
<dbReference type="SUPFAM" id="SSF81324">
    <property type="entry name" value="Voltage-gated potassium channels"/>
    <property type="match status" value="1"/>
</dbReference>
<evidence type="ECO:0000313" key="8">
    <source>
        <dbReference type="EMBL" id="NZA26941.1"/>
    </source>
</evidence>
<proteinExistence type="predicted"/>
<keyword evidence="9" id="KW-1185">Reference proteome</keyword>
<keyword evidence="2 6" id="KW-0812">Transmembrane</keyword>
<sequence>MTVGEQPRPGLRGRAAAWVESAAVQKFVIAVIVLNAVILGMETSPGLRAAWGPWLSRLDVAALAVFVAELGIKLWAHGPRFFRSAWNVFDLLVVGIALVPASGPLAVLRALRVLRVLRLASMMPQLRFVVEALLRAVPGIGAIAGLILILFYVSAVIATSLFGADFPEWFGGLGASFYSLFQIMTLESWSMGIVRPVMEVQPWAWAFFVPFILLATFTMLNLFIAVIVNTMQTLHDRDVGEAAGAAESPVASLAGAPDAVLADLGHEIRELRRELAEVRAGLAAAGDDPR</sequence>
<dbReference type="PANTHER" id="PTHR10037:SF62">
    <property type="entry name" value="SODIUM CHANNEL PROTEIN 60E"/>
    <property type="match status" value="1"/>
</dbReference>
<keyword evidence="4 6" id="KW-0472">Membrane</keyword>
<evidence type="ECO:0000256" key="1">
    <source>
        <dbReference type="ARBA" id="ARBA00004141"/>
    </source>
</evidence>
<dbReference type="Gene3D" id="1.20.120.350">
    <property type="entry name" value="Voltage-gated potassium channels. Chain C"/>
    <property type="match status" value="1"/>
</dbReference>
<evidence type="ECO:0000256" key="2">
    <source>
        <dbReference type="ARBA" id="ARBA00022692"/>
    </source>
</evidence>
<comment type="subcellular location">
    <subcellularLocation>
        <location evidence="1">Membrane</location>
        <topology evidence="1">Multi-pass membrane protein</topology>
    </subcellularLocation>
</comment>
<dbReference type="GO" id="GO:0001518">
    <property type="term" value="C:voltage-gated sodium channel complex"/>
    <property type="evidence" value="ECO:0007669"/>
    <property type="project" value="TreeGrafter"/>
</dbReference>
<feature type="transmembrane region" description="Helical" evidence="6">
    <location>
        <begin position="58"/>
        <end position="76"/>
    </location>
</feature>
<dbReference type="RefSeq" id="WP_180678728.1">
    <property type="nucleotide sequence ID" value="NZ_JACCKA010000067.1"/>
</dbReference>
<evidence type="ECO:0000256" key="3">
    <source>
        <dbReference type="ARBA" id="ARBA00022989"/>
    </source>
</evidence>
<evidence type="ECO:0000256" key="4">
    <source>
        <dbReference type="ARBA" id="ARBA00023136"/>
    </source>
</evidence>
<evidence type="ECO:0000256" key="6">
    <source>
        <dbReference type="SAM" id="Phobius"/>
    </source>
</evidence>